<dbReference type="VEuPathDB" id="VectorBase:BGLAX_034027"/>
<keyword evidence="5" id="KW-0963">Cytoplasm</keyword>
<dbReference type="InterPro" id="IPR057471">
    <property type="entry name" value="CHMP7_WHD"/>
</dbReference>
<dbReference type="InterPro" id="IPR005024">
    <property type="entry name" value="Snf7_fam"/>
</dbReference>
<evidence type="ECO:0000256" key="10">
    <source>
        <dbReference type="ARBA" id="ARBA00041629"/>
    </source>
</evidence>
<evidence type="ECO:0000256" key="3">
    <source>
        <dbReference type="ARBA" id="ARBA00006190"/>
    </source>
</evidence>
<protein>
    <recommendedName>
        <fullName evidence="9">Charged multivesicular body protein 7</fullName>
    </recommendedName>
    <alternativeName>
        <fullName evidence="10">Chromatin-modifying protein 7</fullName>
    </alternativeName>
</protein>
<dbReference type="EnsemblMetazoa" id="BGLB025613-RC">
    <property type="protein sequence ID" value="BGLB025613-PC"/>
    <property type="gene ID" value="BGLB025613"/>
</dbReference>
<reference evidence="14" key="2">
    <citation type="submission" date="2013-03" db="EMBL/GenBank/DDBJ databases">
        <title>Sequence assembly of the Biomphalaria glabrata genome version 4.3.</title>
        <authorList>
            <person name="Warren W."/>
            <person name="Wilson R.K."/>
            <person name="Hillier L.W."/>
            <person name="Minx P."/>
        </authorList>
    </citation>
    <scope>NUCLEOTIDE SEQUENCE</scope>
    <source>
        <strain evidence="14">BB02</strain>
    </source>
</reference>
<dbReference type="KEGG" id="bgt:106060045"/>
<keyword evidence="4" id="KW-0813">Transport</keyword>
<evidence type="ECO:0000313" key="15">
    <source>
        <dbReference type="Proteomes" id="UP000076420"/>
    </source>
</evidence>
<evidence type="ECO:0000259" key="13">
    <source>
        <dbReference type="Pfam" id="PF25239"/>
    </source>
</evidence>
<comment type="similarity">
    <text evidence="3">Belongs to the SNF7 family.</text>
</comment>
<evidence type="ECO:0000256" key="2">
    <source>
        <dbReference type="ARBA" id="ARBA00004496"/>
    </source>
</evidence>
<evidence type="ECO:0000256" key="6">
    <source>
        <dbReference type="ARBA" id="ARBA00022927"/>
    </source>
</evidence>
<evidence type="ECO:0000256" key="11">
    <source>
        <dbReference type="SAM" id="Coils"/>
    </source>
</evidence>
<evidence type="ECO:0000256" key="5">
    <source>
        <dbReference type="ARBA" id="ARBA00022490"/>
    </source>
</evidence>
<reference evidence="14" key="3">
    <citation type="submission" date="2020-05" db="UniProtKB">
        <authorList>
            <consortium name="EnsemblMetazoa"/>
        </authorList>
    </citation>
    <scope>IDENTIFICATION</scope>
    <source>
        <strain evidence="14">BB02</strain>
    </source>
</reference>
<dbReference type="GO" id="GO:0006900">
    <property type="term" value="P:vesicle budding from membrane"/>
    <property type="evidence" value="ECO:0007669"/>
    <property type="project" value="TreeGrafter"/>
</dbReference>
<reference evidence="14" key="1">
    <citation type="journal article" date="2004" name="J. Parasitol.">
        <title>The mitochondrial genome of Biomphalaria glabrata (Gastropoda: Basommatophora), intermediate host of Schistosoma mansoni.</title>
        <authorList>
            <person name="DeJong R.J."/>
            <person name="Emery A.M."/>
            <person name="Adema C.M."/>
        </authorList>
    </citation>
    <scope>NUCLEOTIDE SEQUENCE</scope>
    <source>
        <strain evidence="14">BB02</strain>
    </source>
</reference>
<keyword evidence="7 11" id="KW-0175">Coiled coil</keyword>
<feature type="region of interest" description="Disordered" evidence="12">
    <location>
        <begin position="381"/>
        <end position="419"/>
    </location>
</feature>
<dbReference type="GO" id="GO:0009898">
    <property type="term" value="C:cytoplasmic side of plasma membrane"/>
    <property type="evidence" value="ECO:0007669"/>
    <property type="project" value="TreeGrafter"/>
</dbReference>
<dbReference type="OrthoDB" id="10250120at2759"/>
<dbReference type="PANTHER" id="PTHR22761:SF21">
    <property type="entry name" value="CHARGED MULTIVESICULAR BODY PROTEIN 7"/>
    <property type="match status" value="1"/>
</dbReference>
<comment type="subcellular location">
    <subcellularLocation>
        <location evidence="2">Cytoplasm</location>
    </subcellularLocation>
    <subcellularLocation>
        <location evidence="1">Nucleus envelope</location>
    </subcellularLocation>
</comment>
<sequence>MAQKENKFPPELEDDQQAAVLYSPFREKSLNPTSWNRKLKFWENLLSGMALEQGLVTFDLDALPKMFERKGLTPKCLDTVIAELIKSGRVRSIENYSTSSSWLSWGFETLIKQPVVWGVSHLVGPSKPKSSIYVWPEVVKNLAEQLAQQHEKNVYAGLTTNLISMSDLRTSCFSMIPNDQDFEIILVQLEREKKIVVETKNKEKVVKFCKKEENSVEPITELELQVYQIQKTAKGLEKEISKYSTEIESLIDEAKRYIREGSKFKAKKSLKKKNGMLKLMEKKSSTLENLYGILEKIQDASTNEMVVKACESGLAALKSLNAETNLEKAEAVLDNLQEAVENQDDIAHTLGSLNLGEDSMEDLESELLELIKDDNQVVQHDSGKISSLDDLPDVPSHVPSRKKESTQSKHLPHKYLSSS</sequence>
<accession>A0A2C9L0N9</accession>
<dbReference type="EnsemblMetazoa" id="BGLB025613-RA">
    <property type="protein sequence ID" value="BGLB025613-PA"/>
    <property type="gene ID" value="BGLB025613"/>
</dbReference>
<dbReference type="STRING" id="6526.A0A2C9L0N9"/>
<name>A0A2C9L0N9_BIOGL</name>
<dbReference type="EnsemblMetazoa" id="BGLB025613-RB">
    <property type="protein sequence ID" value="BGLB025613-PB"/>
    <property type="gene ID" value="BGLB025613"/>
</dbReference>
<dbReference type="Pfam" id="PF25239">
    <property type="entry name" value="WHD_CHMP7"/>
    <property type="match status" value="1"/>
</dbReference>
<dbReference type="Pfam" id="PF03357">
    <property type="entry name" value="Snf7"/>
    <property type="match status" value="1"/>
</dbReference>
<evidence type="ECO:0000256" key="12">
    <source>
        <dbReference type="SAM" id="MobiDB-lite"/>
    </source>
</evidence>
<dbReference type="AlphaFoldDB" id="A0A2C9L0N9"/>
<keyword evidence="6" id="KW-0653">Protein transport</keyword>
<dbReference type="VEuPathDB" id="VectorBase:BGLB025613"/>
<dbReference type="GO" id="GO:0000815">
    <property type="term" value="C:ESCRT III complex"/>
    <property type="evidence" value="ECO:0007669"/>
    <property type="project" value="TreeGrafter"/>
</dbReference>
<keyword evidence="8" id="KW-0539">Nucleus</keyword>
<evidence type="ECO:0000256" key="4">
    <source>
        <dbReference type="ARBA" id="ARBA00022448"/>
    </source>
</evidence>
<evidence type="ECO:0000313" key="14">
    <source>
        <dbReference type="EnsemblMetazoa" id="BGLB025613-PC"/>
    </source>
</evidence>
<evidence type="ECO:0000256" key="7">
    <source>
        <dbReference type="ARBA" id="ARBA00023054"/>
    </source>
</evidence>
<dbReference type="RefSeq" id="XP_013073236.2">
    <property type="nucleotide sequence ID" value="XM_013217782.2"/>
</dbReference>
<dbReference type="GO" id="GO:0005771">
    <property type="term" value="C:multivesicular body"/>
    <property type="evidence" value="ECO:0007669"/>
    <property type="project" value="TreeGrafter"/>
</dbReference>
<gene>
    <name evidence="14" type="primary">106060045</name>
</gene>
<feature type="coiled-coil region" evidence="11">
    <location>
        <begin position="219"/>
        <end position="260"/>
    </location>
</feature>
<dbReference type="Pfam" id="PF25880">
    <property type="entry name" value="WHD_CHMP7_1st"/>
    <property type="match status" value="1"/>
</dbReference>
<dbReference type="GO" id="GO:0032511">
    <property type="term" value="P:late endosome to vacuole transport via multivesicular body sorting pathway"/>
    <property type="evidence" value="ECO:0007669"/>
    <property type="project" value="TreeGrafter"/>
</dbReference>
<dbReference type="Proteomes" id="UP000076420">
    <property type="component" value="Unassembled WGS sequence"/>
</dbReference>
<evidence type="ECO:0000256" key="8">
    <source>
        <dbReference type="ARBA" id="ARBA00023242"/>
    </source>
</evidence>
<dbReference type="PANTHER" id="PTHR22761">
    <property type="entry name" value="CHARGED MULTIVESICULAR BODY PROTEIN"/>
    <property type="match status" value="1"/>
</dbReference>
<organism evidence="14 15">
    <name type="scientific">Biomphalaria glabrata</name>
    <name type="common">Bloodfluke planorb</name>
    <name type="synonym">Freshwater snail</name>
    <dbReference type="NCBI Taxonomy" id="6526"/>
    <lineage>
        <taxon>Eukaryota</taxon>
        <taxon>Metazoa</taxon>
        <taxon>Spiralia</taxon>
        <taxon>Lophotrochozoa</taxon>
        <taxon>Mollusca</taxon>
        <taxon>Gastropoda</taxon>
        <taxon>Heterobranchia</taxon>
        <taxon>Euthyneura</taxon>
        <taxon>Panpulmonata</taxon>
        <taxon>Hygrophila</taxon>
        <taxon>Lymnaeoidea</taxon>
        <taxon>Planorbidae</taxon>
        <taxon>Biomphalaria</taxon>
    </lineage>
</organism>
<feature type="domain" description="CHMP7 winged helix" evidence="13">
    <location>
        <begin position="139"/>
        <end position="209"/>
    </location>
</feature>
<proteinExistence type="inferred from homology"/>
<dbReference type="GO" id="GO:0005635">
    <property type="term" value="C:nuclear envelope"/>
    <property type="evidence" value="ECO:0007669"/>
    <property type="project" value="UniProtKB-SubCell"/>
</dbReference>
<feature type="coiled-coil region" evidence="11">
    <location>
        <begin position="319"/>
        <end position="373"/>
    </location>
</feature>
<evidence type="ECO:0000256" key="1">
    <source>
        <dbReference type="ARBA" id="ARBA00004259"/>
    </source>
</evidence>
<dbReference type="GO" id="GO:0015031">
    <property type="term" value="P:protein transport"/>
    <property type="evidence" value="ECO:0007669"/>
    <property type="project" value="UniProtKB-KW"/>
</dbReference>
<dbReference type="Gene3D" id="6.10.140.1230">
    <property type="match status" value="1"/>
</dbReference>
<evidence type="ECO:0000256" key="9">
    <source>
        <dbReference type="ARBA" id="ARBA00041077"/>
    </source>
</evidence>